<dbReference type="RefSeq" id="WP_095605596.1">
    <property type="nucleotide sequence ID" value="NZ_NSKE01000003.1"/>
</dbReference>
<feature type="transmembrane region" description="Helical" evidence="1">
    <location>
        <begin position="123"/>
        <end position="149"/>
    </location>
</feature>
<gene>
    <name evidence="2" type="ORF">CK503_04445</name>
</gene>
<dbReference type="Proteomes" id="UP000218831">
    <property type="component" value="Unassembled WGS sequence"/>
</dbReference>
<name>A0A2A2GC00_9BACT</name>
<dbReference type="OrthoDB" id="9781927at2"/>
<reference evidence="2 3" key="1">
    <citation type="submission" date="2017-08" db="EMBL/GenBank/DDBJ databases">
        <title>Aliifodinibius alkalisoli sp. nov., isolated from saline alkaline soil.</title>
        <authorList>
            <person name="Liu D."/>
            <person name="Zhang G."/>
        </authorList>
    </citation>
    <scope>NUCLEOTIDE SEQUENCE [LARGE SCALE GENOMIC DNA]</scope>
    <source>
        <strain evidence="2 3">WN023</strain>
    </source>
</reference>
<comment type="caution">
    <text evidence="2">The sequence shown here is derived from an EMBL/GenBank/DDBJ whole genome shotgun (WGS) entry which is preliminary data.</text>
</comment>
<evidence type="ECO:0000313" key="2">
    <source>
        <dbReference type="EMBL" id="PAU94730.1"/>
    </source>
</evidence>
<feature type="transmembrane region" description="Helical" evidence="1">
    <location>
        <begin position="59"/>
        <end position="78"/>
    </location>
</feature>
<evidence type="ECO:0000256" key="1">
    <source>
        <dbReference type="SAM" id="Phobius"/>
    </source>
</evidence>
<dbReference type="EMBL" id="NSKE01000003">
    <property type="protein sequence ID" value="PAU94730.1"/>
    <property type="molecule type" value="Genomic_DNA"/>
</dbReference>
<dbReference type="AlphaFoldDB" id="A0A2A2GC00"/>
<keyword evidence="3" id="KW-1185">Reference proteome</keyword>
<accession>A0A2A2GC00</accession>
<evidence type="ECO:0008006" key="4">
    <source>
        <dbReference type="Google" id="ProtNLM"/>
    </source>
</evidence>
<keyword evidence="1" id="KW-0812">Transmembrane</keyword>
<dbReference type="InterPro" id="IPR007404">
    <property type="entry name" value="YdjM-like"/>
</dbReference>
<dbReference type="Pfam" id="PF04307">
    <property type="entry name" value="YdjM"/>
    <property type="match status" value="1"/>
</dbReference>
<feature type="transmembrane region" description="Helical" evidence="1">
    <location>
        <begin position="158"/>
        <end position="177"/>
    </location>
</feature>
<dbReference type="PANTHER" id="PTHR40031">
    <property type="entry name" value="HYPOTHETICAL MEMBRANE SPANNING PROTEIN"/>
    <property type="match status" value="1"/>
</dbReference>
<feature type="transmembrane region" description="Helical" evidence="1">
    <location>
        <begin position="90"/>
        <end position="111"/>
    </location>
</feature>
<evidence type="ECO:0000313" key="3">
    <source>
        <dbReference type="Proteomes" id="UP000218831"/>
    </source>
</evidence>
<sequence>MDTVTQITLGAAVGEVLLGKKLGNKAALWGAAFGVLPDLDVLASPFVSEVQALAIHRGITHSLFFCVVAAPLFGWFLQRYQKSNVSWKKWSWLVFWVFLTHIFIDVCTSYGTQVLQPFSNYSLSFNSIFIIDPFYTLPLLLGLATALFLKRQSINRRWANWLGVGISSLYLLVGFGIKHHINNVFEYNFDREQINPEQYMTTPSPLNIFLWTGYAEANDTLYAGLYSVFDDDREINFKSVPKNEELLQPYHNQLPVERLIWFSRGYYAAEKKPDGLIVHDLRFGRSDLWLTDQPAPFVWNYKLIFNSDSTKVTGFKQFEPSFDMRADMWNRLLKRILGDE</sequence>
<dbReference type="InterPro" id="IPR053170">
    <property type="entry name" value="Transcription_regulator"/>
</dbReference>
<keyword evidence="1" id="KW-0472">Membrane</keyword>
<keyword evidence="1" id="KW-1133">Transmembrane helix</keyword>
<proteinExistence type="predicted"/>
<protein>
    <recommendedName>
        <fullName evidence="4">Metal-dependent hydrolase</fullName>
    </recommendedName>
</protein>
<dbReference type="PANTHER" id="PTHR40031:SF1">
    <property type="entry name" value="MEMBRANE-BOUND METAL-DEPENDENT HYDROLASE"/>
    <property type="match status" value="1"/>
</dbReference>
<organism evidence="2 3">
    <name type="scientific">Fodinibius salipaludis</name>
    <dbReference type="NCBI Taxonomy" id="2032627"/>
    <lineage>
        <taxon>Bacteria</taxon>
        <taxon>Pseudomonadati</taxon>
        <taxon>Balneolota</taxon>
        <taxon>Balneolia</taxon>
        <taxon>Balneolales</taxon>
        <taxon>Balneolaceae</taxon>
        <taxon>Fodinibius</taxon>
    </lineage>
</organism>